<comment type="caution">
    <text evidence="1">The sequence shown here is derived from an EMBL/GenBank/DDBJ whole genome shotgun (WGS) entry which is preliminary data.</text>
</comment>
<gene>
    <name evidence="1" type="ORF">ACFP2T_35265</name>
</gene>
<reference evidence="2" key="1">
    <citation type="journal article" date="2019" name="Int. J. Syst. Evol. Microbiol.">
        <title>The Global Catalogue of Microorganisms (GCM) 10K type strain sequencing project: providing services to taxonomists for standard genome sequencing and annotation.</title>
        <authorList>
            <consortium name="The Broad Institute Genomics Platform"/>
            <consortium name="The Broad Institute Genome Sequencing Center for Infectious Disease"/>
            <person name="Wu L."/>
            <person name="Ma J."/>
        </authorList>
    </citation>
    <scope>NUCLEOTIDE SEQUENCE [LARGE SCALE GENOMIC DNA]</scope>
    <source>
        <strain evidence="2">ZS-35-S2</strain>
    </source>
</reference>
<organism evidence="1 2">
    <name type="scientific">Plantactinospora solaniradicis</name>
    <dbReference type="NCBI Taxonomy" id="1723736"/>
    <lineage>
        <taxon>Bacteria</taxon>
        <taxon>Bacillati</taxon>
        <taxon>Actinomycetota</taxon>
        <taxon>Actinomycetes</taxon>
        <taxon>Micromonosporales</taxon>
        <taxon>Micromonosporaceae</taxon>
        <taxon>Plantactinospora</taxon>
    </lineage>
</organism>
<accession>A0ABW1KJY6</accession>
<protein>
    <submittedName>
        <fullName evidence="1">Uncharacterized protein</fullName>
    </submittedName>
</protein>
<sequence length="68" mass="7452">MHQRLRRHGITPEPGRQTALLTLAADLPAPIVADLLGIKVDTALRWADHTAPEWASYLNARSSTPTPD</sequence>
<dbReference type="EMBL" id="JBHSPR010000042">
    <property type="protein sequence ID" value="MFC6021417.1"/>
    <property type="molecule type" value="Genomic_DNA"/>
</dbReference>
<keyword evidence="2" id="KW-1185">Reference proteome</keyword>
<proteinExistence type="predicted"/>
<dbReference type="Proteomes" id="UP001596203">
    <property type="component" value="Unassembled WGS sequence"/>
</dbReference>
<evidence type="ECO:0000313" key="2">
    <source>
        <dbReference type="Proteomes" id="UP001596203"/>
    </source>
</evidence>
<evidence type="ECO:0000313" key="1">
    <source>
        <dbReference type="EMBL" id="MFC6021417.1"/>
    </source>
</evidence>
<name>A0ABW1KJY6_9ACTN</name>
<dbReference type="RefSeq" id="WP_377429559.1">
    <property type="nucleotide sequence ID" value="NZ_JBHSPR010000042.1"/>
</dbReference>